<evidence type="ECO:0000313" key="1">
    <source>
        <dbReference type="EMBL" id="GEU93078.1"/>
    </source>
</evidence>
<protein>
    <submittedName>
        <fullName evidence="1">Uncharacterized protein</fullName>
    </submittedName>
</protein>
<dbReference type="AlphaFoldDB" id="A0A6L2P3K2"/>
<organism evidence="1">
    <name type="scientific">Tanacetum cinerariifolium</name>
    <name type="common">Dalmatian daisy</name>
    <name type="synonym">Chrysanthemum cinerariifolium</name>
    <dbReference type="NCBI Taxonomy" id="118510"/>
    <lineage>
        <taxon>Eukaryota</taxon>
        <taxon>Viridiplantae</taxon>
        <taxon>Streptophyta</taxon>
        <taxon>Embryophyta</taxon>
        <taxon>Tracheophyta</taxon>
        <taxon>Spermatophyta</taxon>
        <taxon>Magnoliopsida</taxon>
        <taxon>eudicotyledons</taxon>
        <taxon>Gunneridae</taxon>
        <taxon>Pentapetalae</taxon>
        <taxon>asterids</taxon>
        <taxon>campanulids</taxon>
        <taxon>Asterales</taxon>
        <taxon>Asteraceae</taxon>
        <taxon>Asteroideae</taxon>
        <taxon>Anthemideae</taxon>
        <taxon>Anthemidinae</taxon>
        <taxon>Tanacetum</taxon>
    </lineage>
</organism>
<dbReference type="EMBL" id="BKCJ010010772">
    <property type="protein sequence ID" value="GEU93078.1"/>
    <property type="molecule type" value="Genomic_DNA"/>
</dbReference>
<accession>A0A6L2P3K2</accession>
<sequence length="153" mass="17213">MPEASRSRMPKVLTAEGLDCRRSYLRFSRDASYKGFMEMHDQIARAKFRFEFDSVVVKTRGRPCFIINFRVVGPIANEMGLSLQASASISRISSIGTEGQHVPVHKLSAGSPCGSGRRVFDRKLVSMEIMKRKKRMRADSVTKNDPLLEMSPS</sequence>
<reference evidence="1" key="1">
    <citation type="journal article" date="2019" name="Sci. Rep.">
        <title>Draft genome of Tanacetum cinerariifolium, the natural source of mosquito coil.</title>
        <authorList>
            <person name="Yamashiro T."/>
            <person name="Shiraishi A."/>
            <person name="Satake H."/>
            <person name="Nakayama K."/>
        </authorList>
    </citation>
    <scope>NUCLEOTIDE SEQUENCE</scope>
</reference>
<proteinExistence type="predicted"/>
<gene>
    <name evidence="1" type="ORF">Tci_065056</name>
</gene>
<name>A0A6L2P3K2_TANCI</name>
<comment type="caution">
    <text evidence="1">The sequence shown here is derived from an EMBL/GenBank/DDBJ whole genome shotgun (WGS) entry which is preliminary data.</text>
</comment>